<dbReference type="AlphaFoldDB" id="A0AA40FCZ5"/>
<name>A0AA40FCZ5_9HYME</name>
<dbReference type="Proteomes" id="UP001177670">
    <property type="component" value="Unassembled WGS sequence"/>
</dbReference>
<evidence type="ECO:0000313" key="2">
    <source>
        <dbReference type="Proteomes" id="UP001177670"/>
    </source>
</evidence>
<evidence type="ECO:0000313" key="1">
    <source>
        <dbReference type="EMBL" id="KAK1116698.1"/>
    </source>
</evidence>
<protein>
    <submittedName>
        <fullName evidence="1">Uncharacterized protein</fullName>
    </submittedName>
</protein>
<reference evidence="1" key="1">
    <citation type="submission" date="2021-10" db="EMBL/GenBank/DDBJ databases">
        <title>Melipona bicolor Genome sequencing and assembly.</title>
        <authorList>
            <person name="Araujo N.S."/>
            <person name="Arias M.C."/>
        </authorList>
    </citation>
    <scope>NUCLEOTIDE SEQUENCE</scope>
    <source>
        <strain evidence="1">USP_2M_L1-L4_2017</strain>
        <tissue evidence="1">Whole body</tissue>
    </source>
</reference>
<organism evidence="1 2">
    <name type="scientific">Melipona bicolor</name>
    <dbReference type="NCBI Taxonomy" id="60889"/>
    <lineage>
        <taxon>Eukaryota</taxon>
        <taxon>Metazoa</taxon>
        <taxon>Ecdysozoa</taxon>
        <taxon>Arthropoda</taxon>
        <taxon>Hexapoda</taxon>
        <taxon>Insecta</taxon>
        <taxon>Pterygota</taxon>
        <taxon>Neoptera</taxon>
        <taxon>Endopterygota</taxon>
        <taxon>Hymenoptera</taxon>
        <taxon>Apocrita</taxon>
        <taxon>Aculeata</taxon>
        <taxon>Apoidea</taxon>
        <taxon>Anthophila</taxon>
        <taxon>Apidae</taxon>
        <taxon>Melipona</taxon>
    </lineage>
</organism>
<keyword evidence="2" id="KW-1185">Reference proteome</keyword>
<gene>
    <name evidence="1" type="ORF">K0M31_018161</name>
</gene>
<dbReference type="EMBL" id="JAHYIQ010000064">
    <property type="protein sequence ID" value="KAK1116698.1"/>
    <property type="molecule type" value="Genomic_DNA"/>
</dbReference>
<comment type="caution">
    <text evidence="1">The sequence shown here is derived from an EMBL/GenBank/DDBJ whole genome shotgun (WGS) entry which is preliminary data.</text>
</comment>
<proteinExistence type="predicted"/>
<accession>A0AA40FCZ5</accession>
<sequence length="73" mass="8208">MTFQEFRGFWVDISGLQGFRRYSGSWMVCGDSGGSQSYRSEPLWMTKISGNIDGVAASGLRIFKVFTIYVHTS</sequence>